<proteinExistence type="predicted"/>
<name>A0A1H4BBR3_9FLAO</name>
<dbReference type="Proteomes" id="UP000198951">
    <property type="component" value="Unassembled WGS sequence"/>
</dbReference>
<accession>A0A1H4BBR3</accession>
<keyword evidence="2" id="KW-1185">Reference proteome</keyword>
<reference evidence="2" key="1">
    <citation type="submission" date="2016-10" db="EMBL/GenBank/DDBJ databases">
        <authorList>
            <person name="Varghese N."/>
            <person name="Submissions S."/>
        </authorList>
    </citation>
    <scope>NUCLEOTIDE SEQUENCE [LARGE SCALE GENOMIC DNA]</scope>
    <source>
        <strain evidence="2">DSM 22376</strain>
    </source>
</reference>
<dbReference type="STRING" id="150146.SAMN05443667_104276"/>
<sequence>MDFIPLKIIITELLIYTDELLVNPKTVKSSIFEKSLVRAIYRKQ</sequence>
<gene>
    <name evidence="1" type="ORF">SAMN05443667_104276</name>
</gene>
<protein>
    <submittedName>
        <fullName evidence="1">Uncharacterized protein</fullName>
    </submittedName>
</protein>
<evidence type="ECO:0000313" key="1">
    <source>
        <dbReference type="EMBL" id="SEA45484.1"/>
    </source>
</evidence>
<evidence type="ECO:0000313" key="2">
    <source>
        <dbReference type="Proteomes" id="UP000198951"/>
    </source>
</evidence>
<dbReference type="EMBL" id="FNRD01000004">
    <property type="protein sequence ID" value="SEA45484.1"/>
    <property type="molecule type" value="Genomic_DNA"/>
</dbReference>
<organism evidence="1 2">
    <name type="scientific">Flavobacterium gillisiae</name>
    <dbReference type="NCBI Taxonomy" id="150146"/>
    <lineage>
        <taxon>Bacteria</taxon>
        <taxon>Pseudomonadati</taxon>
        <taxon>Bacteroidota</taxon>
        <taxon>Flavobacteriia</taxon>
        <taxon>Flavobacteriales</taxon>
        <taxon>Flavobacteriaceae</taxon>
        <taxon>Flavobacterium</taxon>
    </lineage>
</organism>
<dbReference type="AlphaFoldDB" id="A0A1H4BBR3"/>